<dbReference type="CDD" id="cd00190">
    <property type="entry name" value="Tryp_SPc"/>
    <property type="match status" value="1"/>
</dbReference>
<protein>
    <recommendedName>
        <fullName evidence="16">Serine protease Hayan</fullName>
    </recommendedName>
</protein>
<dbReference type="InterPro" id="IPR018114">
    <property type="entry name" value="TRYPSIN_HIS"/>
</dbReference>
<feature type="region of interest" description="Disordered" evidence="10">
    <location>
        <begin position="171"/>
        <end position="210"/>
    </location>
</feature>
<evidence type="ECO:0000313" key="15">
    <source>
        <dbReference type="Proteomes" id="UP001059596"/>
    </source>
</evidence>
<dbReference type="GO" id="GO:0004252">
    <property type="term" value="F:serine-type endopeptidase activity"/>
    <property type="evidence" value="ECO:0007669"/>
    <property type="project" value="InterPro"/>
</dbReference>
<keyword evidence="5 9" id="KW-0378">Hydrolase</keyword>
<dbReference type="InterPro" id="IPR033116">
    <property type="entry name" value="TRYPSIN_SER"/>
</dbReference>
<feature type="compositionally biased region" description="Pro residues" evidence="10">
    <location>
        <begin position="107"/>
        <end position="135"/>
    </location>
</feature>
<feature type="signal peptide" evidence="11">
    <location>
        <begin position="1"/>
        <end position="24"/>
    </location>
</feature>
<name>A0A9Q0BK60_9MUSC</name>
<keyword evidence="15" id="KW-1185">Reference proteome</keyword>
<dbReference type="SUPFAM" id="SSF50494">
    <property type="entry name" value="Trypsin-like serine proteases"/>
    <property type="match status" value="1"/>
</dbReference>
<evidence type="ECO:0000256" key="6">
    <source>
        <dbReference type="ARBA" id="ARBA00022825"/>
    </source>
</evidence>
<evidence type="ECO:0000256" key="9">
    <source>
        <dbReference type="RuleBase" id="RU363034"/>
    </source>
</evidence>
<feature type="region of interest" description="Disordered" evidence="10">
    <location>
        <begin position="93"/>
        <end position="137"/>
    </location>
</feature>
<dbReference type="GO" id="GO:0160032">
    <property type="term" value="P:Toll receptor ligand protein activation cascade"/>
    <property type="evidence" value="ECO:0007669"/>
    <property type="project" value="UniProtKB-ARBA"/>
</dbReference>
<feature type="compositionally biased region" description="Pro residues" evidence="10">
    <location>
        <begin position="309"/>
        <end position="318"/>
    </location>
</feature>
<evidence type="ECO:0000259" key="12">
    <source>
        <dbReference type="PROSITE" id="PS50240"/>
    </source>
</evidence>
<dbReference type="GO" id="GO:0006508">
    <property type="term" value="P:proteolysis"/>
    <property type="evidence" value="ECO:0007669"/>
    <property type="project" value="UniProtKB-KW"/>
</dbReference>
<evidence type="ECO:0000259" key="13">
    <source>
        <dbReference type="PROSITE" id="PS51888"/>
    </source>
</evidence>
<dbReference type="PANTHER" id="PTHR24252:SF7">
    <property type="entry name" value="HYALIN"/>
    <property type="match status" value="1"/>
</dbReference>
<evidence type="ECO:0000256" key="7">
    <source>
        <dbReference type="ARBA" id="ARBA00023157"/>
    </source>
</evidence>
<dbReference type="GO" id="GO:0035008">
    <property type="term" value="P:positive regulation of melanization defense response"/>
    <property type="evidence" value="ECO:0007669"/>
    <property type="project" value="UniProtKB-ARBA"/>
</dbReference>
<dbReference type="PROSITE" id="PS50240">
    <property type="entry name" value="TRYPSIN_DOM"/>
    <property type="match status" value="1"/>
</dbReference>
<evidence type="ECO:0000256" key="2">
    <source>
        <dbReference type="ARBA" id="ARBA00022525"/>
    </source>
</evidence>
<keyword evidence="2" id="KW-0964">Secreted</keyword>
<comment type="caution">
    <text evidence="14">The sequence shown here is derived from an EMBL/GenBank/DDBJ whole genome shotgun (WGS) entry which is preliminary data.</text>
</comment>
<dbReference type="Gene3D" id="2.40.10.10">
    <property type="entry name" value="Trypsin-like serine proteases"/>
    <property type="match status" value="1"/>
</dbReference>
<evidence type="ECO:0008006" key="16">
    <source>
        <dbReference type="Google" id="ProtNLM"/>
    </source>
</evidence>
<keyword evidence="3 9" id="KW-0645">Protease</keyword>
<feature type="domain" description="Peptidase S1" evidence="12">
    <location>
        <begin position="406"/>
        <end position="653"/>
    </location>
</feature>
<dbReference type="SMART" id="SM00020">
    <property type="entry name" value="Tryp_SPc"/>
    <property type="match status" value="1"/>
</dbReference>
<dbReference type="OrthoDB" id="6357057at2759"/>
<dbReference type="InterPro" id="IPR001254">
    <property type="entry name" value="Trypsin_dom"/>
</dbReference>
<evidence type="ECO:0000256" key="1">
    <source>
        <dbReference type="ARBA" id="ARBA00004613"/>
    </source>
</evidence>
<dbReference type="PROSITE" id="PS00135">
    <property type="entry name" value="TRYPSIN_SER"/>
    <property type="match status" value="1"/>
</dbReference>
<dbReference type="PANTHER" id="PTHR24252">
    <property type="entry name" value="ACROSIN-RELATED"/>
    <property type="match status" value="1"/>
</dbReference>
<feature type="chain" id="PRO_5040346451" description="Serine protease Hayan" evidence="11">
    <location>
        <begin position="25"/>
        <end position="658"/>
    </location>
</feature>
<evidence type="ECO:0000256" key="4">
    <source>
        <dbReference type="ARBA" id="ARBA00022729"/>
    </source>
</evidence>
<dbReference type="PROSITE" id="PS00134">
    <property type="entry name" value="TRYPSIN_HIS"/>
    <property type="match status" value="1"/>
</dbReference>
<evidence type="ECO:0000256" key="11">
    <source>
        <dbReference type="SAM" id="SignalP"/>
    </source>
</evidence>
<gene>
    <name evidence="14" type="ORF">M5D96_012664</name>
</gene>
<dbReference type="InterPro" id="IPR043504">
    <property type="entry name" value="Peptidase_S1_PA_chymotrypsin"/>
</dbReference>
<sequence length="658" mass="72244">MVSASRYFPLGLLTIATLVQLTVGDEGDPCHVKSDIPGICRASSACNNIEGYLRQGALSTSQVPSCGFGAREEIICCPIVACCPTDRASDVQVLATSSERSRLPQTQPQPQPQRQPEPQPQPQPQQEPQSQPQPLPLLSTTTERTKVRESQLDENQNFFDFNKLLSTTTVKPQRTHESLKLPSSQDFGRRATQESMNRPTKESMNRPTHEAMKMPIQNVGAWGIAPPKITPTTTTQRSWMEPQWGWENREPRIVNRPLTTPRSRPHKPKNPSPSPIPSPNNSNLIHLVNDRLRQQGMQIEPAREVPHPATSPPPPTPMPTKVMDPFEPFRFRGQDRNPKEPKESKEEVVQPEPWKEPSNDLDFAPAELRSSTTTPSTRVNVPDKERPAVAACTKIRSGERPITVHILGGLPVDPGVYPHMAAIAYTTFGAVDYRCGGSLIASRFVLTAAHCVNSDSTTPSFVRLGAVAIENPAAGFQDINVIDIHIHPNYSSSSKYNDIAILELAEDAIESDNIRPACLYTDPENPPLDSKIFVAGWGVMNVTNRARSKILLRASLDLVTVEKCNASFGEQPSAMRALKQGVIDSLLCAADKKQQKDACQGDSGGPLILETNEVDGVYSILAVISSGFGCATKTPGLYTRVTSFLDYIEGIVWPANRV</sequence>
<feature type="compositionally biased region" description="Basic and acidic residues" evidence="10">
    <location>
        <begin position="199"/>
        <end position="210"/>
    </location>
</feature>
<dbReference type="Proteomes" id="UP001059596">
    <property type="component" value="Unassembled WGS sequence"/>
</dbReference>
<evidence type="ECO:0000313" key="14">
    <source>
        <dbReference type="EMBL" id="KAI8034610.1"/>
    </source>
</evidence>
<comment type="subcellular location">
    <subcellularLocation>
        <location evidence="1">Secreted</location>
    </subcellularLocation>
</comment>
<proteinExistence type="inferred from homology"/>
<keyword evidence="4 11" id="KW-0732">Signal</keyword>
<dbReference type="SMART" id="SM00680">
    <property type="entry name" value="CLIP"/>
    <property type="match status" value="1"/>
</dbReference>
<dbReference type="FunFam" id="2.40.10.10:FF:000015">
    <property type="entry name" value="Atrial natriuretic peptide-converting enzyme"/>
    <property type="match status" value="1"/>
</dbReference>
<keyword evidence="6 9" id="KW-0720">Serine protease</keyword>
<dbReference type="GO" id="GO:0050832">
    <property type="term" value="P:defense response to fungus"/>
    <property type="evidence" value="ECO:0007669"/>
    <property type="project" value="UniProtKB-ARBA"/>
</dbReference>
<evidence type="ECO:0000256" key="8">
    <source>
        <dbReference type="ARBA" id="ARBA00024195"/>
    </source>
</evidence>
<evidence type="ECO:0000256" key="3">
    <source>
        <dbReference type="ARBA" id="ARBA00022670"/>
    </source>
</evidence>
<dbReference type="InterPro" id="IPR022700">
    <property type="entry name" value="CLIP"/>
</dbReference>
<organism evidence="14 15">
    <name type="scientific">Drosophila gunungcola</name>
    <name type="common">fruit fly</name>
    <dbReference type="NCBI Taxonomy" id="103775"/>
    <lineage>
        <taxon>Eukaryota</taxon>
        <taxon>Metazoa</taxon>
        <taxon>Ecdysozoa</taxon>
        <taxon>Arthropoda</taxon>
        <taxon>Hexapoda</taxon>
        <taxon>Insecta</taxon>
        <taxon>Pterygota</taxon>
        <taxon>Neoptera</taxon>
        <taxon>Endopterygota</taxon>
        <taxon>Diptera</taxon>
        <taxon>Brachycera</taxon>
        <taxon>Muscomorpha</taxon>
        <taxon>Ephydroidea</taxon>
        <taxon>Drosophilidae</taxon>
        <taxon>Drosophila</taxon>
        <taxon>Sophophora</taxon>
    </lineage>
</organism>
<dbReference type="GO" id="GO:0005576">
    <property type="term" value="C:extracellular region"/>
    <property type="evidence" value="ECO:0007669"/>
    <property type="project" value="UniProtKB-SubCell"/>
</dbReference>
<dbReference type="Pfam" id="PF00089">
    <property type="entry name" value="Trypsin"/>
    <property type="match status" value="1"/>
</dbReference>
<keyword evidence="7" id="KW-1015">Disulfide bond</keyword>
<dbReference type="EMBL" id="JAMKOV010000067">
    <property type="protein sequence ID" value="KAI8034610.1"/>
    <property type="molecule type" value="Genomic_DNA"/>
</dbReference>
<dbReference type="PROSITE" id="PS51888">
    <property type="entry name" value="CLIP"/>
    <property type="match status" value="1"/>
</dbReference>
<dbReference type="PRINTS" id="PR00722">
    <property type="entry name" value="CHYMOTRYPSIN"/>
</dbReference>
<feature type="domain" description="Clip" evidence="13">
    <location>
        <begin position="29"/>
        <end position="77"/>
    </location>
</feature>
<dbReference type="AlphaFoldDB" id="A0A9Q0BK60"/>
<reference evidence="14" key="1">
    <citation type="journal article" date="2023" name="Genome Biol. Evol.">
        <title>Long-read-based Genome Assembly of Drosophila gunungcola Reveals Fewer Chemosensory Genes in Flower-breeding Species.</title>
        <authorList>
            <person name="Negi A."/>
            <person name="Liao B.Y."/>
            <person name="Yeh S.D."/>
        </authorList>
    </citation>
    <scope>NUCLEOTIDE SEQUENCE</scope>
    <source>
        <strain evidence="14">Sukarami</strain>
    </source>
</reference>
<evidence type="ECO:0000256" key="10">
    <source>
        <dbReference type="SAM" id="MobiDB-lite"/>
    </source>
</evidence>
<comment type="similarity">
    <text evidence="8">Belongs to the peptidase S1 family. CLIP subfamily.</text>
</comment>
<feature type="region of interest" description="Disordered" evidence="10">
    <location>
        <begin position="227"/>
        <end position="284"/>
    </location>
</feature>
<feature type="region of interest" description="Disordered" evidence="10">
    <location>
        <begin position="300"/>
        <end position="362"/>
    </location>
</feature>
<accession>A0A9Q0BK60</accession>
<evidence type="ECO:0000256" key="5">
    <source>
        <dbReference type="ARBA" id="ARBA00022801"/>
    </source>
</evidence>
<feature type="compositionally biased region" description="Basic and acidic residues" evidence="10">
    <location>
        <begin position="327"/>
        <end position="358"/>
    </location>
</feature>
<dbReference type="InterPro" id="IPR009003">
    <property type="entry name" value="Peptidase_S1_PA"/>
</dbReference>
<dbReference type="InterPro" id="IPR001314">
    <property type="entry name" value="Peptidase_S1A"/>
</dbReference>